<dbReference type="EMBL" id="KN822252">
    <property type="protein sequence ID" value="KIM51545.1"/>
    <property type="molecule type" value="Genomic_DNA"/>
</dbReference>
<evidence type="ECO:0000313" key="1">
    <source>
        <dbReference type="EMBL" id="KIM51545.1"/>
    </source>
</evidence>
<gene>
    <name evidence="1" type="ORF">SCLCIDRAFT_1224444</name>
</gene>
<dbReference type="Proteomes" id="UP000053989">
    <property type="component" value="Unassembled WGS sequence"/>
</dbReference>
<sequence length="56" mass="6072">MLEASHIESLYAAVQEISDGMNDIRWCVKLGPFTGVLLIWVPNSGNSIRLAHGCGT</sequence>
<protein>
    <submittedName>
        <fullName evidence="1">Uncharacterized protein</fullName>
    </submittedName>
</protein>
<reference evidence="2" key="2">
    <citation type="submission" date="2015-01" db="EMBL/GenBank/DDBJ databases">
        <title>Evolutionary Origins and Diversification of the Mycorrhizal Mutualists.</title>
        <authorList>
            <consortium name="DOE Joint Genome Institute"/>
            <consortium name="Mycorrhizal Genomics Consortium"/>
            <person name="Kohler A."/>
            <person name="Kuo A."/>
            <person name="Nagy L.G."/>
            <person name="Floudas D."/>
            <person name="Copeland A."/>
            <person name="Barry K.W."/>
            <person name="Cichocki N."/>
            <person name="Veneault-Fourrey C."/>
            <person name="LaButti K."/>
            <person name="Lindquist E.A."/>
            <person name="Lipzen A."/>
            <person name="Lundell T."/>
            <person name="Morin E."/>
            <person name="Murat C."/>
            <person name="Riley R."/>
            <person name="Ohm R."/>
            <person name="Sun H."/>
            <person name="Tunlid A."/>
            <person name="Henrissat B."/>
            <person name="Grigoriev I.V."/>
            <person name="Hibbett D.S."/>
            <person name="Martin F."/>
        </authorList>
    </citation>
    <scope>NUCLEOTIDE SEQUENCE [LARGE SCALE GENOMIC DNA]</scope>
    <source>
        <strain evidence="2">Foug A</strain>
    </source>
</reference>
<keyword evidence="2" id="KW-1185">Reference proteome</keyword>
<organism evidence="1 2">
    <name type="scientific">Scleroderma citrinum Foug A</name>
    <dbReference type="NCBI Taxonomy" id="1036808"/>
    <lineage>
        <taxon>Eukaryota</taxon>
        <taxon>Fungi</taxon>
        <taxon>Dikarya</taxon>
        <taxon>Basidiomycota</taxon>
        <taxon>Agaricomycotina</taxon>
        <taxon>Agaricomycetes</taxon>
        <taxon>Agaricomycetidae</taxon>
        <taxon>Boletales</taxon>
        <taxon>Sclerodermatineae</taxon>
        <taxon>Sclerodermataceae</taxon>
        <taxon>Scleroderma</taxon>
    </lineage>
</organism>
<dbReference type="HOGENOM" id="CLU_3015519_0_0_1"/>
<dbReference type="InParanoid" id="A0A0C3CSI1"/>
<name>A0A0C3CSI1_9AGAM</name>
<accession>A0A0C3CSI1</accession>
<reference evidence="1 2" key="1">
    <citation type="submission" date="2014-04" db="EMBL/GenBank/DDBJ databases">
        <authorList>
            <consortium name="DOE Joint Genome Institute"/>
            <person name="Kuo A."/>
            <person name="Kohler A."/>
            <person name="Nagy L.G."/>
            <person name="Floudas D."/>
            <person name="Copeland A."/>
            <person name="Barry K.W."/>
            <person name="Cichocki N."/>
            <person name="Veneault-Fourrey C."/>
            <person name="LaButti K."/>
            <person name="Lindquist E.A."/>
            <person name="Lipzen A."/>
            <person name="Lundell T."/>
            <person name="Morin E."/>
            <person name="Murat C."/>
            <person name="Sun H."/>
            <person name="Tunlid A."/>
            <person name="Henrissat B."/>
            <person name="Grigoriev I.V."/>
            <person name="Hibbett D.S."/>
            <person name="Martin F."/>
            <person name="Nordberg H.P."/>
            <person name="Cantor M.N."/>
            <person name="Hua S.X."/>
        </authorList>
    </citation>
    <scope>NUCLEOTIDE SEQUENCE [LARGE SCALE GENOMIC DNA]</scope>
    <source>
        <strain evidence="1 2">Foug A</strain>
    </source>
</reference>
<evidence type="ECO:0000313" key="2">
    <source>
        <dbReference type="Proteomes" id="UP000053989"/>
    </source>
</evidence>
<dbReference type="AlphaFoldDB" id="A0A0C3CSI1"/>
<proteinExistence type="predicted"/>